<keyword evidence="3" id="KW-1185">Reference proteome</keyword>
<dbReference type="EMBL" id="JAQQWK010000008">
    <property type="protein sequence ID" value="KAK8036188.1"/>
    <property type="molecule type" value="Genomic_DNA"/>
</dbReference>
<organism evidence="2 3">
    <name type="scientific">Apiospora rasikravindrae</name>
    <dbReference type="NCBI Taxonomy" id="990691"/>
    <lineage>
        <taxon>Eukaryota</taxon>
        <taxon>Fungi</taxon>
        <taxon>Dikarya</taxon>
        <taxon>Ascomycota</taxon>
        <taxon>Pezizomycotina</taxon>
        <taxon>Sordariomycetes</taxon>
        <taxon>Xylariomycetidae</taxon>
        <taxon>Amphisphaeriales</taxon>
        <taxon>Apiosporaceae</taxon>
        <taxon>Apiospora</taxon>
    </lineage>
</organism>
<dbReference type="Proteomes" id="UP001444661">
    <property type="component" value="Unassembled WGS sequence"/>
</dbReference>
<evidence type="ECO:0000313" key="3">
    <source>
        <dbReference type="Proteomes" id="UP001444661"/>
    </source>
</evidence>
<evidence type="ECO:0000313" key="2">
    <source>
        <dbReference type="EMBL" id="KAK8036188.1"/>
    </source>
</evidence>
<reference evidence="2 3" key="1">
    <citation type="submission" date="2023-01" db="EMBL/GenBank/DDBJ databases">
        <title>Analysis of 21 Apiospora genomes using comparative genomics revels a genus with tremendous synthesis potential of carbohydrate active enzymes and secondary metabolites.</title>
        <authorList>
            <person name="Sorensen T."/>
        </authorList>
    </citation>
    <scope>NUCLEOTIDE SEQUENCE [LARGE SCALE GENOMIC DNA]</scope>
    <source>
        <strain evidence="2 3">CBS 33761</strain>
    </source>
</reference>
<keyword evidence="1" id="KW-1133">Transmembrane helix</keyword>
<proteinExistence type="predicted"/>
<protein>
    <submittedName>
        <fullName evidence="2">Uncharacterized protein</fullName>
    </submittedName>
</protein>
<comment type="caution">
    <text evidence="2">The sequence shown here is derived from an EMBL/GenBank/DDBJ whole genome shotgun (WGS) entry which is preliminary data.</text>
</comment>
<keyword evidence="1" id="KW-0812">Transmembrane</keyword>
<feature type="transmembrane region" description="Helical" evidence="1">
    <location>
        <begin position="14"/>
        <end position="31"/>
    </location>
</feature>
<name>A0ABR1SPE2_9PEZI</name>
<accession>A0ABR1SPE2</accession>
<evidence type="ECO:0000256" key="1">
    <source>
        <dbReference type="SAM" id="Phobius"/>
    </source>
</evidence>
<sequence>MPLQSEQASNEAPAIYYLTSGASGITMLAMLSHHNLVMQYHTIYQDVPCNVVRESVGCPASKGSALFGWTGTTTRYGQP</sequence>
<gene>
    <name evidence="2" type="ORF">PG993_008802</name>
</gene>
<keyword evidence="1" id="KW-0472">Membrane</keyword>